<dbReference type="OrthoDB" id="65569at2759"/>
<gene>
    <name evidence="7" type="primary">LOC110804062</name>
</gene>
<proteinExistence type="inferred from homology"/>
<dbReference type="InterPro" id="IPR017853">
    <property type="entry name" value="GH"/>
</dbReference>
<dbReference type="PANTHER" id="PTHR10353">
    <property type="entry name" value="GLYCOSYL HYDROLASE"/>
    <property type="match status" value="1"/>
</dbReference>
<dbReference type="InterPro" id="IPR001360">
    <property type="entry name" value="Glyco_hydro_1"/>
</dbReference>
<dbReference type="InterPro" id="IPR033132">
    <property type="entry name" value="GH_1_N_CS"/>
</dbReference>
<dbReference type="GO" id="GO:0005975">
    <property type="term" value="P:carbohydrate metabolic process"/>
    <property type="evidence" value="ECO:0007669"/>
    <property type="project" value="InterPro"/>
</dbReference>
<feature type="signal peptide" evidence="5">
    <location>
        <begin position="1"/>
        <end position="22"/>
    </location>
</feature>
<organism evidence="6 7">
    <name type="scientific">Spinacia oleracea</name>
    <name type="common">Spinach</name>
    <dbReference type="NCBI Taxonomy" id="3562"/>
    <lineage>
        <taxon>Eukaryota</taxon>
        <taxon>Viridiplantae</taxon>
        <taxon>Streptophyta</taxon>
        <taxon>Embryophyta</taxon>
        <taxon>Tracheophyta</taxon>
        <taxon>Spermatophyta</taxon>
        <taxon>Magnoliopsida</taxon>
        <taxon>eudicotyledons</taxon>
        <taxon>Gunneridae</taxon>
        <taxon>Pentapetalae</taxon>
        <taxon>Caryophyllales</taxon>
        <taxon>Chenopodiaceae</taxon>
        <taxon>Chenopodioideae</taxon>
        <taxon>Anserineae</taxon>
        <taxon>Spinacia</taxon>
    </lineage>
</organism>
<dbReference type="RefSeq" id="XP_021865317.1">
    <property type="nucleotide sequence ID" value="XM_022009625.2"/>
</dbReference>
<protein>
    <submittedName>
        <fullName evidence="7">Beta-glucosidase 18</fullName>
    </submittedName>
</protein>
<dbReference type="FunFam" id="3.20.20.80:FF:000020">
    <property type="entry name" value="Beta-glucosidase 12"/>
    <property type="match status" value="1"/>
</dbReference>
<dbReference type="Proteomes" id="UP000813463">
    <property type="component" value="Chromosome 4"/>
</dbReference>
<sequence length="517" mass="59557">MVQPKTLLISFLFLSLLVFIESKHDNHEVKEEEEEIVLKRSMFPNDFIFGVATSAYQVEGAYLEDGKGLSNWDVFTHVPGNTEGGENGDVADDHYHRYMEDIDKLEYLGVNAYRLSISWSRILPRGRFGDVNPKGVLFYNNIIDNMLLKGIEPFVTMHHFDIPQELEDRYGGWLDPQMQEDFVHFAKICFEKFGDRVKKWITINEPNIYTMFAFMEGTYPPMRCSIPFGNCSAGNSDLEPLIAAHNMLISHAKAVKLYRQQFQPTQGGSVGLAVNAFHFEPYTDDEFSYQAVERSYAFNFAWLFDPLIHGDYPPLMRKYVGNDLPKFSKQEKKLLKGSVDFLGVNHYTTFYAIDCLNSDECTLTENRPVKGFVGITSTRNGILIGDETGIPVFHVVSYGMEKLLNNLSIRYPNTSIYITENGYSPPNYKEGSEMLQDFKRIEYHKAYLVAVAKAMRKGAKVEGYFAWSFMDNYEWGQGYKVTFGLYYVDRNTMKRTPRLSARWYKDFIANTEKSSTY</sequence>
<dbReference type="GeneID" id="110804062"/>
<dbReference type="GO" id="GO:0008422">
    <property type="term" value="F:beta-glucosidase activity"/>
    <property type="evidence" value="ECO:0000318"/>
    <property type="project" value="GO_Central"/>
</dbReference>
<keyword evidence="2" id="KW-0378">Hydrolase</keyword>
<comment type="similarity">
    <text evidence="1 4">Belongs to the glycosyl hydrolase 1 family.</text>
</comment>
<dbReference type="SUPFAM" id="SSF51445">
    <property type="entry name" value="(Trans)glycosidases"/>
    <property type="match status" value="1"/>
</dbReference>
<feature type="chain" id="PRO_5040226350" evidence="5">
    <location>
        <begin position="23"/>
        <end position="517"/>
    </location>
</feature>
<dbReference type="PROSITE" id="PS00653">
    <property type="entry name" value="GLYCOSYL_HYDROL_F1_2"/>
    <property type="match status" value="1"/>
</dbReference>
<evidence type="ECO:0000313" key="6">
    <source>
        <dbReference type="Proteomes" id="UP000813463"/>
    </source>
</evidence>
<keyword evidence="6" id="KW-1185">Reference proteome</keyword>
<dbReference type="PANTHER" id="PTHR10353:SF175">
    <property type="entry name" value="BETA-GLUCOSIDASE 18-LIKE ISOFORM X1"/>
    <property type="match status" value="1"/>
</dbReference>
<evidence type="ECO:0000313" key="7">
    <source>
        <dbReference type="RefSeq" id="XP_021865317.1"/>
    </source>
</evidence>
<evidence type="ECO:0000256" key="3">
    <source>
        <dbReference type="ARBA" id="ARBA00023295"/>
    </source>
</evidence>
<dbReference type="Pfam" id="PF00232">
    <property type="entry name" value="Glyco_hydro_1"/>
    <property type="match status" value="1"/>
</dbReference>
<evidence type="ECO:0000256" key="1">
    <source>
        <dbReference type="ARBA" id="ARBA00010838"/>
    </source>
</evidence>
<keyword evidence="3" id="KW-0326">Glycosidase</keyword>
<dbReference type="KEGG" id="soe:110804062"/>
<keyword evidence="5" id="KW-0732">Signal</keyword>
<dbReference type="PRINTS" id="PR00131">
    <property type="entry name" value="GLHYDRLASE1"/>
</dbReference>
<evidence type="ECO:0000256" key="5">
    <source>
        <dbReference type="SAM" id="SignalP"/>
    </source>
</evidence>
<evidence type="ECO:0000256" key="4">
    <source>
        <dbReference type="RuleBase" id="RU003690"/>
    </source>
</evidence>
<reference evidence="6" key="1">
    <citation type="journal article" date="2021" name="Nat. Commun.">
        <title>Genomic analyses provide insights into spinach domestication and the genetic basis of agronomic traits.</title>
        <authorList>
            <person name="Cai X."/>
            <person name="Sun X."/>
            <person name="Xu C."/>
            <person name="Sun H."/>
            <person name="Wang X."/>
            <person name="Ge C."/>
            <person name="Zhang Z."/>
            <person name="Wang Q."/>
            <person name="Fei Z."/>
            <person name="Jiao C."/>
            <person name="Wang Q."/>
        </authorList>
    </citation>
    <scope>NUCLEOTIDE SEQUENCE [LARGE SCALE GENOMIC DNA]</scope>
    <source>
        <strain evidence="6">cv. Varoflay</strain>
    </source>
</reference>
<dbReference type="Gene3D" id="3.20.20.80">
    <property type="entry name" value="Glycosidases"/>
    <property type="match status" value="1"/>
</dbReference>
<dbReference type="AlphaFoldDB" id="A0A9R0JC58"/>
<evidence type="ECO:0000256" key="2">
    <source>
        <dbReference type="ARBA" id="ARBA00022801"/>
    </source>
</evidence>
<reference evidence="7" key="2">
    <citation type="submission" date="2025-08" db="UniProtKB">
        <authorList>
            <consortium name="RefSeq"/>
        </authorList>
    </citation>
    <scope>IDENTIFICATION</scope>
    <source>
        <tissue evidence="7">Leaf</tissue>
    </source>
</reference>
<accession>A0A9R0JC58</accession>
<name>A0A9R0JC58_SPIOL</name>